<dbReference type="InterPro" id="IPR002035">
    <property type="entry name" value="VWF_A"/>
</dbReference>
<dbReference type="PROSITE" id="PS50234">
    <property type="entry name" value="VWFA"/>
    <property type="match status" value="1"/>
</dbReference>
<feature type="transmembrane region" description="Helical" evidence="5">
    <location>
        <begin position="18"/>
        <end position="35"/>
    </location>
</feature>
<dbReference type="InterPro" id="IPR050768">
    <property type="entry name" value="UPF0353/GerABKA_families"/>
</dbReference>
<evidence type="ECO:0000256" key="1">
    <source>
        <dbReference type="ARBA" id="ARBA00022475"/>
    </source>
</evidence>
<keyword evidence="8" id="KW-1185">Reference proteome</keyword>
<feature type="transmembrane region" description="Helical" evidence="5">
    <location>
        <begin position="315"/>
        <end position="333"/>
    </location>
</feature>
<comment type="caution">
    <text evidence="7">The sequence shown here is derived from an EMBL/GenBank/DDBJ whole genome shotgun (WGS) entry which is preliminary data.</text>
</comment>
<dbReference type="RefSeq" id="WP_166518574.1">
    <property type="nucleotide sequence ID" value="NZ_JAAABJ010000229.1"/>
</dbReference>
<dbReference type="PANTHER" id="PTHR22550">
    <property type="entry name" value="SPORE GERMINATION PROTEIN"/>
    <property type="match status" value="1"/>
</dbReference>
<sequence>MSDFFTSLGFNFEFESPQLLWLFLGLIPLLIRDFIRKKNQGIKVPVTQNMRGYTAMDLIFFLFRITKYIVLSAMIIALARPRTFTVSQDGDEGKGIDIMLSVDVSFSMLSKDLDPDRLQALSKIAQKFVNDRPGDRIGLVAYAGEGFLKVPLTMDHQVLKQEIAHLDPNELSPGTAIGEGLAVAINHLKDSKSKSKIVILMTDGVQTIKNSLDPAVAAILAAKNHIKVYTIGIGTNGYALTPTAIDPFFGDLIYTEQKVEIDEPALQNIALETGGKYFRATSNQALEQIYNEINQLEKTDIKASKMYNYKEHFRGSLWVALVFLLLDAFLRWVRYKILV</sequence>
<dbReference type="InterPro" id="IPR036465">
    <property type="entry name" value="vWFA_dom_sf"/>
</dbReference>
<protein>
    <submittedName>
        <fullName evidence="7">VWA domain-containing protein</fullName>
    </submittedName>
</protein>
<dbReference type="SMART" id="SM00327">
    <property type="entry name" value="VWA"/>
    <property type="match status" value="1"/>
</dbReference>
<dbReference type="AlphaFoldDB" id="A0A845PT40"/>
<keyword evidence="3 5" id="KW-1133">Transmembrane helix</keyword>
<gene>
    <name evidence="7" type="ORF">GNY06_02020</name>
</gene>
<name>A0A845PT40_9FLAO</name>
<dbReference type="Gene3D" id="3.40.50.410">
    <property type="entry name" value="von Willebrand factor, type A domain"/>
    <property type="match status" value="1"/>
</dbReference>
<proteinExistence type="predicted"/>
<dbReference type="EMBL" id="JAAABJ010000229">
    <property type="protein sequence ID" value="NAW50213.1"/>
    <property type="molecule type" value="Genomic_DNA"/>
</dbReference>
<keyword evidence="4 5" id="KW-0472">Membrane</keyword>
<dbReference type="PANTHER" id="PTHR22550:SF5">
    <property type="entry name" value="LEUCINE ZIPPER PROTEIN 4"/>
    <property type="match status" value="1"/>
</dbReference>
<dbReference type="Proteomes" id="UP000553459">
    <property type="component" value="Unassembled WGS sequence"/>
</dbReference>
<evidence type="ECO:0000313" key="8">
    <source>
        <dbReference type="Proteomes" id="UP000553459"/>
    </source>
</evidence>
<dbReference type="Pfam" id="PF00092">
    <property type="entry name" value="VWA"/>
    <property type="match status" value="1"/>
</dbReference>
<dbReference type="SUPFAM" id="SSF53300">
    <property type="entry name" value="vWA-like"/>
    <property type="match status" value="1"/>
</dbReference>
<evidence type="ECO:0000256" key="2">
    <source>
        <dbReference type="ARBA" id="ARBA00022692"/>
    </source>
</evidence>
<feature type="domain" description="VWFA" evidence="6">
    <location>
        <begin position="97"/>
        <end position="293"/>
    </location>
</feature>
<accession>A0A845PT40</accession>
<reference evidence="7 8" key="1">
    <citation type="submission" date="2019-11" db="EMBL/GenBank/DDBJ databases">
        <title>Characterization of Elizabethkingia argenteiflava sp. nov., isolated from inner surface of Soybean Pods.</title>
        <authorList>
            <person name="Mo S."/>
        </authorList>
    </citation>
    <scope>NUCLEOTIDE SEQUENCE [LARGE SCALE GENOMIC DNA]</scope>
    <source>
        <strain evidence="7 8">YB22</strain>
    </source>
</reference>
<feature type="transmembrane region" description="Helical" evidence="5">
    <location>
        <begin position="56"/>
        <end position="79"/>
    </location>
</feature>
<evidence type="ECO:0000259" key="6">
    <source>
        <dbReference type="PROSITE" id="PS50234"/>
    </source>
</evidence>
<keyword evidence="1" id="KW-1003">Cell membrane</keyword>
<organism evidence="7 8">
    <name type="scientific">Elizabethkingia argenteiflava</name>
    <dbReference type="NCBI Taxonomy" id="2681556"/>
    <lineage>
        <taxon>Bacteria</taxon>
        <taxon>Pseudomonadati</taxon>
        <taxon>Bacteroidota</taxon>
        <taxon>Flavobacteriia</taxon>
        <taxon>Flavobacteriales</taxon>
        <taxon>Weeksellaceae</taxon>
        <taxon>Elizabethkingia</taxon>
    </lineage>
</organism>
<evidence type="ECO:0000256" key="4">
    <source>
        <dbReference type="ARBA" id="ARBA00023136"/>
    </source>
</evidence>
<keyword evidence="2 5" id="KW-0812">Transmembrane</keyword>
<evidence type="ECO:0000256" key="5">
    <source>
        <dbReference type="SAM" id="Phobius"/>
    </source>
</evidence>
<evidence type="ECO:0000313" key="7">
    <source>
        <dbReference type="EMBL" id="NAW50213.1"/>
    </source>
</evidence>
<evidence type="ECO:0000256" key="3">
    <source>
        <dbReference type="ARBA" id="ARBA00022989"/>
    </source>
</evidence>